<dbReference type="PROSITE" id="PS52016">
    <property type="entry name" value="TONB_DEPENDENT_REC_3"/>
    <property type="match status" value="1"/>
</dbReference>
<dbReference type="SUPFAM" id="SSF49464">
    <property type="entry name" value="Carboxypeptidase regulatory domain-like"/>
    <property type="match status" value="1"/>
</dbReference>
<keyword evidence="12" id="KW-1185">Reference proteome</keyword>
<dbReference type="InterPro" id="IPR039426">
    <property type="entry name" value="TonB-dep_rcpt-like"/>
</dbReference>
<keyword evidence="7 8" id="KW-0998">Cell outer membrane</keyword>
<feature type="domain" description="TonB-dependent receptor plug" evidence="10">
    <location>
        <begin position="114"/>
        <end position="222"/>
    </location>
</feature>
<dbReference type="PANTHER" id="PTHR30069:SF29">
    <property type="entry name" value="HEMOGLOBIN AND HEMOGLOBIN-HAPTOGLOBIN-BINDING PROTEIN 1-RELATED"/>
    <property type="match status" value="1"/>
</dbReference>
<dbReference type="RefSeq" id="WP_073394303.1">
    <property type="nucleotide sequence ID" value="NZ_FRBX01000002.1"/>
</dbReference>
<feature type="chain" id="PRO_5047232344" evidence="9">
    <location>
        <begin position="18"/>
        <end position="936"/>
    </location>
</feature>
<feature type="signal peptide" evidence="9">
    <location>
        <begin position="1"/>
        <end position="17"/>
    </location>
</feature>
<dbReference type="EMBL" id="FRBX01000002">
    <property type="protein sequence ID" value="SHL89044.1"/>
    <property type="molecule type" value="Genomic_DNA"/>
</dbReference>
<evidence type="ECO:0000256" key="8">
    <source>
        <dbReference type="PROSITE-ProRule" id="PRU01360"/>
    </source>
</evidence>
<dbReference type="Gene3D" id="2.170.130.10">
    <property type="entry name" value="TonB-dependent receptor, plug domain"/>
    <property type="match status" value="1"/>
</dbReference>
<proteinExistence type="inferred from homology"/>
<dbReference type="Pfam" id="PF13715">
    <property type="entry name" value="CarbopepD_reg_2"/>
    <property type="match status" value="1"/>
</dbReference>
<evidence type="ECO:0000256" key="4">
    <source>
        <dbReference type="ARBA" id="ARBA00022692"/>
    </source>
</evidence>
<dbReference type="PANTHER" id="PTHR30069">
    <property type="entry name" value="TONB-DEPENDENT OUTER MEMBRANE RECEPTOR"/>
    <property type="match status" value="1"/>
</dbReference>
<dbReference type="InterPro" id="IPR036942">
    <property type="entry name" value="Beta-barrel_TonB_sf"/>
</dbReference>
<evidence type="ECO:0000256" key="3">
    <source>
        <dbReference type="ARBA" id="ARBA00022452"/>
    </source>
</evidence>
<dbReference type="Gene3D" id="2.60.40.1120">
    <property type="entry name" value="Carboxypeptidase-like, regulatory domain"/>
    <property type="match status" value="1"/>
</dbReference>
<evidence type="ECO:0000256" key="7">
    <source>
        <dbReference type="ARBA" id="ARBA00023237"/>
    </source>
</evidence>
<evidence type="ECO:0000259" key="10">
    <source>
        <dbReference type="Pfam" id="PF07715"/>
    </source>
</evidence>
<dbReference type="SUPFAM" id="SSF56935">
    <property type="entry name" value="Porins"/>
    <property type="match status" value="1"/>
</dbReference>
<dbReference type="Pfam" id="PF07715">
    <property type="entry name" value="Plug"/>
    <property type="match status" value="1"/>
</dbReference>
<dbReference type="InterPro" id="IPR012910">
    <property type="entry name" value="Plug_dom"/>
</dbReference>
<keyword evidence="4 8" id="KW-0812">Transmembrane</keyword>
<keyword evidence="6 8" id="KW-0472">Membrane</keyword>
<evidence type="ECO:0000256" key="1">
    <source>
        <dbReference type="ARBA" id="ARBA00004571"/>
    </source>
</evidence>
<name>A0ABY1J0S2_9FLAO</name>
<comment type="similarity">
    <text evidence="8">Belongs to the TonB-dependent receptor family.</text>
</comment>
<sequence length="936" mass="103076">MRVYLLIMLFFCGISFAQNTVTGSVTDSNKQSIPGANINVVGSSSGASTDFDGSFKLNTSAKPPFVIKVSAVGFETKTINITSLNQNVSVVLKDEETKLDEIVVSASRTPERVIESPVTIERMGIQEIKNTTAATFYDGLENLKEVNFNTSSISFKSINTRGFATVANTRFMQLVDGMDNSSPALNFVLGNLIGVSDIDVASVELLPGASSALYGANAFNGIMFMTSKSPFANEGISVYYKYGQTSQDAAGTNDYNDFGIRAAKAFTKHFALKANFTYMEASEWIAADTRSMTGGSVGHAMNQNYDGLNIYGDEVTTFIPNVGQVSRTGYREQDLTDNKVTSMKADFSAHIKRFADDTEIILQYKIGTGSTIYQGANRYALKDFLMQQGKFEIKGKNFFGRVYFTSEDAGNSYDMRFAGWNVNRLAKSDKNWFTDYGTAFQLSSAVLGFNANDAANYARNFADYNVAPGLGLTPNIDPLNPSAPRSARFEPGSAQFNNALTTVTSNPDLTQGAKFIDHSKLYHSDINYNFRDLIKFAEIQVGGSWRKYIMDSEGTIFTDYDGPIDYKEYGAYAQLQKKWMDDRLKFTGSVRYDKSQNFDGNVSPRISFVYSAGESKRHNFRVSYQTGFRNPTTQDQYIGLDLGPFALIGSAADNLDRFQETQPVSLAGQALPGNGATVDLSGRSAYENSYTLASVQAFAASANPADLKVANPRLVKPEEVQAFEVGYRTVVQNDLSIDINGYYNIYNDFMNTSRVITPYYGTAGSDPTDPNVQLSYAALAFGDRRVYQVYTNTTAQITSLGFGVGLSKKVYKDFELGVNYNYAQFDFDQTEDPSFVAGFNTPKHRIKGSFGNAKVAKNLGFNVNVRWNTEYLWQSSFGDGMIPENTVLDAQINYGIPKLKSVIKVGATNLFGKDYLQVVGAGMVGQMWFASWIINP</sequence>
<evidence type="ECO:0000256" key="5">
    <source>
        <dbReference type="ARBA" id="ARBA00022729"/>
    </source>
</evidence>
<keyword evidence="11" id="KW-0675">Receptor</keyword>
<protein>
    <submittedName>
        <fullName evidence="11">Outer membrane receptor proteins, mostly Fe transport</fullName>
    </submittedName>
</protein>
<accession>A0ABY1J0S2</accession>
<keyword evidence="2 8" id="KW-0813">Transport</keyword>
<reference evidence="11 12" key="1">
    <citation type="submission" date="2016-11" db="EMBL/GenBank/DDBJ databases">
        <authorList>
            <person name="Varghese N."/>
            <person name="Submissions S."/>
        </authorList>
    </citation>
    <scope>NUCLEOTIDE SEQUENCE [LARGE SCALE GENOMIC DNA]</scope>
    <source>
        <strain evidence="11 12">DSM 6368</strain>
    </source>
</reference>
<dbReference type="Gene3D" id="2.40.170.20">
    <property type="entry name" value="TonB-dependent receptor, beta-barrel domain"/>
    <property type="match status" value="1"/>
</dbReference>
<comment type="caution">
    <text evidence="11">The sequence shown here is derived from an EMBL/GenBank/DDBJ whole genome shotgun (WGS) entry which is preliminary data.</text>
</comment>
<evidence type="ECO:0000313" key="11">
    <source>
        <dbReference type="EMBL" id="SHL89044.1"/>
    </source>
</evidence>
<comment type="subcellular location">
    <subcellularLocation>
        <location evidence="1 8">Cell outer membrane</location>
        <topology evidence="1 8">Multi-pass membrane protein</topology>
    </subcellularLocation>
</comment>
<keyword evidence="5 9" id="KW-0732">Signal</keyword>
<evidence type="ECO:0000256" key="6">
    <source>
        <dbReference type="ARBA" id="ARBA00023136"/>
    </source>
</evidence>
<keyword evidence="3 8" id="KW-1134">Transmembrane beta strand</keyword>
<dbReference type="InterPro" id="IPR037066">
    <property type="entry name" value="Plug_dom_sf"/>
</dbReference>
<organism evidence="11 12">
    <name type="scientific">Flavobacterium pectinovorum</name>
    <dbReference type="NCBI Taxonomy" id="29533"/>
    <lineage>
        <taxon>Bacteria</taxon>
        <taxon>Pseudomonadati</taxon>
        <taxon>Bacteroidota</taxon>
        <taxon>Flavobacteriia</taxon>
        <taxon>Flavobacteriales</taxon>
        <taxon>Flavobacteriaceae</taxon>
        <taxon>Flavobacterium</taxon>
    </lineage>
</organism>
<evidence type="ECO:0000313" key="12">
    <source>
        <dbReference type="Proteomes" id="UP000184216"/>
    </source>
</evidence>
<dbReference type="InterPro" id="IPR008969">
    <property type="entry name" value="CarboxyPept-like_regulatory"/>
</dbReference>
<evidence type="ECO:0000256" key="9">
    <source>
        <dbReference type="SAM" id="SignalP"/>
    </source>
</evidence>
<evidence type="ECO:0000256" key="2">
    <source>
        <dbReference type="ARBA" id="ARBA00022448"/>
    </source>
</evidence>
<gene>
    <name evidence="11" type="ORF">SAMN05444387_1366</name>
</gene>
<dbReference type="Proteomes" id="UP000184216">
    <property type="component" value="Unassembled WGS sequence"/>
</dbReference>